<organism evidence="7 8">
    <name type="scientific">Agrobacterium tumefaciens</name>
    <dbReference type="NCBI Taxonomy" id="358"/>
    <lineage>
        <taxon>Bacteria</taxon>
        <taxon>Pseudomonadati</taxon>
        <taxon>Pseudomonadota</taxon>
        <taxon>Alphaproteobacteria</taxon>
        <taxon>Hyphomicrobiales</taxon>
        <taxon>Rhizobiaceae</taxon>
        <taxon>Rhizobium/Agrobacterium group</taxon>
        <taxon>Agrobacterium</taxon>
        <taxon>Agrobacterium tumefaciens complex</taxon>
    </lineage>
</organism>
<dbReference type="AlphaFoldDB" id="A0A176X0I0"/>
<dbReference type="PANTHER" id="PTHR34139">
    <property type="entry name" value="UPF0331 PROTEIN MJ0127"/>
    <property type="match status" value="1"/>
</dbReference>
<evidence type="ECO:0000313" key="7">
    <source>
        <dbReference type="EMBL" id="OAE39517.1"/>
    </source>
</evidence>
<proteinExistence type="inferred from homology"/>
<dbReference type="GO" id="GO:0016787">
    <property type="term" value="F:hydrolase activity"/>
    <property type="evidence" value="ECO:0007669"/>
    <property type="project" value="UniProtKB-KW"/>
</dbReference>
<gene>
    <name evidence="7" type="ORF">A7J57_24470</name>
</gene>
<evidence type="ECO:0000256" key="2">
    <source>
        <dbReference type="ARBA" id="ARBA00022649"/>
    </source>
</evidence>
<dbReference type="InterPro" id="IPR037038">
    <property type="entry name" value="HepT-like_sf"/>
</dbReference>
<evidence type="ECO:0000256" key="5">
    <source>
        <dbReference type="ARBA" id="ARBA00022801"/>
    </source>
</evidence>
<dbReference type="GO" id="GO:0004540">
    <property type="term" value="F:RNA nuclease activity"/>
    <property type="evidence" value="ECO:0007669"/>
    <property type="project" value="InterPro"/>
</dbReference>
<keyword evidence="5" id="KW-0378">Hydrolase</keyword>
<protein>
    <recommendedName>
        <fullName evidence="9">DUF86 domain-containing protein</fullName>
    </recommendedName>
</protein>
<evidence type="ECO:0000256" key="6">
    <source>
        <dbReference type="ARBA" id="ARBA00024207"/>
    </source>
</evidence>
<accession>A0A176X0I0</accession>
<evidence type="ECO:0000256" key="4">
    <source>
        <dbReference type="ARBA" id="ARBA00022741"/>
    </source>
</evidence>
<keyword evidence="2" id="KW-1277">Toxin-antitoxin system</keyword>
<reference evidence="7 8" key="1">
    <citation type="submission" date="2016-05" db="EMBL/GenBank/DDBJ databases">
        <authorList>
            <person name="Lavstsen T."/>
            <person name="Jespersen J.S."/>
        </authorList>
    </citation>
    <scope>NUCLEOTIDE SEQUENCE [LARGE SCALE GENOMIC DNA]</scope>
    <source>
        <strain evidence="7 8">KCJ1736</strain>
    </source>
</reference>
<keyword evidence="1" id="KW-0597">Phosphoprotein</keyword>
<dbReference type="InterPro" id="IPR008201">
    <property type="entry name" value="HepT-like"/>
</dbReference>
<dbReference type="Pfam" id="PF01934">
    <property type="entry name" value="HepT-like"/>
    <property type="match status" value="1"/>
</dbReference>
<dbReference type="PANTHER" id="PTHR34139:SF1">
    <property type="entry name" value="RNASE MJ1380-RELATED"/>
    <property type="match status" value="1"/>
</dbReference>
<comment type="caution">
    <text evidence="7">The sequence shown here is derived from an EMBL/GenBank/DDBJ whole genome shotgun (WGS) entry which is preliminary data.</text>
</comment>
<dbReference type="GO" id="GO:0000166">
    <property type="term" value="F:nucleotide binding"/>
    <property type="evidence" value="ECO:0007669"/>
    <property type="project" value="UniProtKB-KW"/>
</dbReference>
<evidence type="ECO:0008006" key="9">
    <source>
        <dbReference type="Google" id="ProtNLM"/>
    </source>
</evidence>
<dbReference type="GO" id="GO:0110001">
    <property type="term" value="C:toxin-antitoxin complex"/>
    <property type="evidence" value="ECO:0007669"/>
    <property type="project" value="InterPro"/>
</dbReference>
<comment type="similarity">
    <text evidence="6">Belongs to the HepT RNase toxin family.</text>
</comment>
<dbReference type="Proteomes" id="UP000077098">
    <property type="component" value="Unassembled WGS sequence"/>
</dbReference>
<dbReference type="EMBL" id="LXPS01000037">
    <property type="protein sequence ID" value="OAE39517.1"/>
    <property type="molecule type" value="Genomic_DNA"/>
</dbReference>
<evidence type="ECO:0000256" key="1">
    <source>
        <dbReference type="ARBA" id="ARBA00022553"/>
    </source>
</evidence>
<dbReference type="InterPro" id="IPR051813">
    <property type="entry name" value="HepT_RNase_toxin"/>
</dbReference>
<evidence type="ECO:0000313" key="8">
    <source>
        <dbReference type="Proteomes" id="UP000077098"/>
    </source>
</evidence>
<dbReference type="RefSeq" id="WP_063950757.1">
    <property type="nucleotide sequence ID" value="NZ_LXPS01000037.1"/>
</dbReference>
<keyword evidence="4" id="KW-0547">Nucleotide-binding</keyword>
<sequence length="120" mass="13972">MSTDRLLLCLKEIDVAASRIGDFIRDMNEDDFSRDTRTQMAVMMGLALIGEAVAKIDRHYPAFLQQHPDIPWMKMKGMRNLIVHDYFRAELSVVWKTIKQSIPDLQTRLSLLRNWHAQGE</sequence>
<name>A0A176X0I0_AGRTU</name>
<dbReference type="Gene3D" id="1.20.120.580">
    <property type="entry name" value="bsu32300-like"/>
    <property type="match status" value="1"/>
</dbReference>
<keyword evidence="3" id="KW-0540">Nuclease</keyword>
<evidence type="ECO:0000256" key="3">
    <source>
        <dbReference type="ARBA" id="ARBA00022722"/>
    </source>
</evidence>